<sequence length="121" mass="12724">MRPILLCVLSLPLLAHAEPGVAVAAPVAATTPALPLRARLDKETIRAAIAALPAERHPDPGRREAPALSATAHDAFARDFAAARLPDCLHAEGLRNQPTFFLGGVLALPFIAVAKLRGVCR</sequence>
<feature type="chain" id="PRO_5047107473" evidence="1">
    <location>
        <begin position="18"/>
        <end position="121"/>
    </location>
</feature>
<evidence type="ECO:0000313" key="2">
    <source>
        <dbReference type="EMBL" id="MFC5513739.1"/>
    </source>
</evidence>
<keyword evidence="1" id="KW-0732">Signal</keyword>
<gene>
    <name evidence="2" type="ORF">ACFPOU_21795</name>
</gene>
<evidence type="ECO:0000313" key="3">
    <source>
        <dbReference type="Proteomes" id="UP001596031"/>
    </source>
</evidence>
<proteinExistence type="predicted"/>
<dbReference type="Proteomes" id="UP001596031">
    <property type="component" value="Unassembled WGS sequence"/>
</dbReference>
<dbReference type="RefSeq" id="WP_379726482.1">
    <property type="nucleotide sequence ID" value="NZ_JBHSMS010000079.1"/>
</dbReference>
<evidence type="ECO:0000256" key="1">
    <source>
        <dbReference type="SAM" id="SignalP"/>
    </source>
</evidence>
<name>A0ABW0PP05_9BURK</name>
<accession>A0ABW0PP05</accession>
<reference evidence="3" key="1">
    <citation type="journal article" date="2019" name="Int. J. Syst. Evol. Microbiol.">
        <title>The Global Catalogue of Microorganisms (GCM) 10K type strain sequencing project: providing services to taxonomists for standard genome sequencing and annotation.</title>
        <authorList>
            <consortium name="The Broad Institute Genomics Platform"/>
            <consortium name="The Broad Institute Genome Sequencing Center for Infectious Disease"/>
            <person name="Wu L."/>
            <person name="Ma J."/>
        </authorList>
    </citation>
    <scope>NUCLEOTIDE SEQUENCE [LARGE SCALE GENOMIC DNA]</scope>
    <source>
        <strain evidence="3">CCUG 38813</strain>
    </source>
</reference>
<protein>
    <submittedName>
        <fullName evidence="2">Uncharacterized protein</fullName>
    </submittedName>
</protein>
<dbReference type="EMBL" id="JBHSMS010000079">
    <property type="protein sequence ID" value="MFC5513739.1"/>
    <property type="molecule type" value="Genomic_DNA"/>
</dbReference>
<keyword evidence="3" id="KW-1185">Reference proteome</keyword>
<feature type="signal peptide" evidence="1">
    <location>
        <begin position="1"/>
        <end position="17"/>
    </location>
</feature>
<comment type="caution">
    <text evidence="2">The sequence shown here is derived from an EMBL/GenBank/DDBJ whole genome shotgun (WGS) entry which is preliminary data.</text>
</comment>
<organism evidence="2 3">
    <name type="scientific">Massilia jejuensis</name>
    <dbReference type="NCBI Taxonomy" id="648894"/>
    <lineage>
        <taxon>Bacteria</taxon>
        <taxon>Pseudomonadati</taxon>
        <taxon>Pseudomonadota</taxon>
        <taxon>Betaproteobacteria</taxon>
        <taxon>Burkholderiales</taxon>
        <taxon>Oxalobacteraceae</taxon>
        <taxon>Telluria group</taxon>
        <taxon>Massilia</taxon>
    </lineage>
</organism>